<evidence type="ECO:0000313" key="2">
    <source>
        <dbReference type="Proteomes" id="UP001054945"/>
    </source>
</evidence>
<accession>A0AAV4PSD1</accession>
<protein>
    <submittedName>
        <fullName evidence="1">Uncharacterized protein</fullName>
    </submittedName>
</protein>
<evidence type="ECO:0000313" key="1">
    <source>
        <dbReference type="EMBL" id="GIX99943.1"/>
    </source>
</evidence>
<dbReference type="AlphaFoldDB" id="A0AAV4PSD1"/>
<name>A0AAV4PSD1_CAEEX</name>
<comment type="caution">
    <text evidence="1">The sequence shown here is derived from an EMBL/GenBank/DDBJ whole genome shotgun (WGS) entry which is preliminary data.</text>
</comment>
<dbReference type="Proteomes" id="UP001054945">
    <property type="component" value="Unassembled WGS sequence"/>
</dbReference>
<proteinExistence type="predicted"/>
<organism evidence="1 2">
    <name type="scientific">Caerostris extrusa</name>
    <name type="common">Bark spider</name>
    <name type="synonym">Caerostris bankana</name>
    <dbReference type="NCBI Taxonomy" id="172846"/>
    <lineage>
        <taxon>Eukaryota</taxon>
        <taxon>Metazoa</taxon>
        <taxon>Ecdysozoa</taxon>
        <taxon>Arthropoda</taxon>
        <taxon>Chelicerata</taxon>
        <taxon>Arachnida</taxon>
        <taxon>Araneae</taxon>
        <taxon>Araneomorphae</taxon>
        <taxon>Entelegynae</taxon>
        <taxon>Araneoidea</taxon>
        <taxon>Araneidae</taxon>
        <taxon>Caerostris</taxon>
    </lineage>
</organism>
<reference evidence="1 2" key="1">
    <citation type="submission" date="2021-06" db="EMBL/GenBank/DDBJ databases">
        <title>Caerostris extrusa draft genome.</title>
        <authorList>
            <person name="Kono N."/>
            <person name="Arakawa K."/>
        </authorList>
    </citation>
    <scope>NUCLEOTIDE SEQUENCE [LARGE SCALE GENOMIC DNA]</scope>
</reference>
<dbReference type="EMBL" id="BPLR01005117">
    <property type="protein sequence ID" value="GIX99943.1"/>
    <property type="molecule type" value="Genomic_DNA"/>
</dbReference>
<gene>
    <name evidence="1" type="ORF">CEXT_617671</name>
</gene>
<keyword evidence="2" id="KW-1185">Reference proteome</keyword>
<sequence>MNQLGDIHTQPVRTGNNSEKQGRSILILNFDAGHKLKAFILPFVHIHRVLVSFEHTPRGTSNLDTPNDPFRRCQTILGLEARMRKASSCSTKFIDESPTGLMAKSLILHCLKEWCREQR</sequence>